<evidence type="ECO:0000259" key="6">
    <source>
        <dbReference type="Pfam" id="PF00135"/>
    </source>
</evidence>
<reference evidence="7" key="1">
    <citation type="journal article" date="2023" name="G3 (Bethesda)">
        <title>A reference genome for the long-term kleptoplast-retaining sea slug Elysia crispata morphotype clarki.</title>
        <authorList>
            <person name="Eastman K.E."/>
            <person name="Pendleton A.L."/>
            <person name="Shaikh M.A."/>
            <person name="Suttiyut T."/>
            <person name="Ogas R."/>
            <person name="Tomko P."/>
            <person name="Gavelis G."/>
            <person name="Widhalm J.R."/>
            <person name="Wisecaver J.H."/>
        </authorList>
    </citation>
    <scope>NUCLEOTIDE SEQUENCE</scope>
    <source>
        <strain evidence="7">ECLA1</strain>
    </source>
</reference>
<evidence type="ECO:0000313" key="8">
    <source>
        <dbReference type="Proteomes" id="UP001283361"/>
    </source>
</evidence>
<gene>
    <name evidence="7" type="ORF">RRG08_022274</name>
</gene>
<protein>
    <recommendedName>
        <fullName evidence="3">Carboxylic ester hydrolase</fullName>
        <ecNumber evidence="3">3.1.1.-</ecNumber>
    </recommendedName>
</protein>
<comment type="caution">
    <text evidence="7">The sequence shown here is derived from an EMBL/GenBank/DDBJ whole genome shotgun (WGS) entry which is preliminary data.</text>
</comment>
<proteinExistence type="inferred from homology"/>
<sequence>MEDEHGAEIIPLSTNECQSNSTEDQKTMHIPRNKRKPSSSLNIQRLMVAAGFISLIVAIIASALVWSKLNTGTDASPAPYLISTQAGMVKGSSISTNGHSFLAYKSIPFAKPPIGSLRFKRPQPLDIDRTSQPINSDNYKKSCWSSTKTSSSKYYGEDCLYLNVYVPDGINGPFPVILWLHGGGFVAGSTFPEPGKMVDQGQVIMVTVNYRLGVFGFMTTQDEEFPSNNGLWDQYMAIKWVHDNIQNFRGDPDKITLFGESAGAMSTALHVISPVSSKYFQKVILQSGSMTSIIARSPKRAVNKFAELVGCPISSSASFKACLQNVHLDDILKYSKPEWYVYNQAQQQVDFVWTPIIDGDFIPGEPLSLINNASFLNEQGVFQKDFIIGVLNDEGAILTTNFFYPISVSALSNSTFFTDLQVYLLENRFGIKNQTEPTLIEAINTFYTGGAKLSSHPNARSVLDFCADLLFVLPAVETALSVSNTQVTRKSKTFLFQFDYCPPTAESQAPCFRHGDILALVFPRKNITDPVKAKLSNQVISLLTDFAKTSNPGTGLSCGWPEFTPESRQYLRISPSSDIRSFLYHYRMQFWLSTVPCIMHGGLYCN</sequence>
<dbReference type="InterPro" id="IPR019819">
    <property type="entry name" value="Carboxylesterase_B_CS"/>
</dbReference>
<dbReference type="InterPro" id="IPR019826">
    <property type="entry name" value="Carboxylesterase_B_AS"/>
</dbReference>
<dbReference type="Pfam" id="PF00135">
    <property type="entry name" value="COesterase"/>
    <property type="match status" value="1"/>
</dbReference>
<keyword evidence="5" id="KW-0472">Membrane</keyword>
<name>A0AAE1DK08_9GAST</name>
<dbReference type="InterPro" id="IPR002018">
    <property type="entry name" value="CarbesteraseB"/>
</dbReference>
<dbReference type="GO" id="GO:0016787">
    <property type="term" value="F:hydrolase activity"/>
    <property type="evidence" value="ECO:0007669"/>
    <property type="project" value="UniProtKB-KW"/>
</dbReference>
<keyword evidence="8" id="KW-1185">Reference proteome</keyword>
<dbReference type="PROSITE" id="PS00941">
    <property type="entry name" value="CARBOXYLESTERASE_B_2"/>
    <property type="match status" value="1"/>
</dbReference>
<dbReference type="EMBL" id="JAWDGP010003531">
    <property type="protein sequence ID" value="KAK3773564.1"/>
    <property type="molecule type" value="Genomic_DNA"/>
</dbReference>
<feature type="transmembrane region" description="Helical" evidence="5">
    <location>
        <begin position="46"/>
        <end position="66"/>
    </location>
</feature>
<feature type="domain" description="Carboxylesterase type B" evidence="6">
    <location>
        <begin position="82"/>
        <end position="591"/>
    </location>
</feature>
<dbReference type="PROSITE" id="PS00122">
    <property type="entry name" value="CARBOXYLESTERASE_B_1"/>
    <property type="match status" value="1"/>
</dbReference>
<comment type="similarity">
    <text evidence="1 3">Belongs to the type-B carboxylesterase/lipase family.</text>
</comment>
<keyword evidence="5" id="KW-0812">Transmembrane</keyword>
<keyword evidence="2 3" id="KW-0378">Hydrolase</keyword>
<dbReference type="InterPro" id="IPR029058">
    <property type="entry name" value="AB_hydrolase_fold"/>
</dbReference>
<accession>A0AAE1DK08</accession>
<evidence type="ECO:0000256" key="4">
    <source>
        <dbReference type="SAM" id="MobiDB-lite"/>
    </source>
</evidence>
<evidence type="ECO:0000256" key="5">
    <source>
        <dbReference type="SAM" id="Phobius"/>
    </source>
</evidence>
<dbReference type="AlphaFoldDB" id="A0AAE1DK08"/>
<evidence type="ECO:0000313" key="7">
    <source>
        <dbReference type="EMBL" id="KAK3773564.1"/>
    </source>
</evidence>
<dbReference type="Proteomes" id="UP001283361">
    <property type="component" value="Unassembled WGS sequence"/>
</dbReference>
<keyword evidence="5" id="KW-1133">Transmembrane helix</keyword>
<dbReference type="SUPFAM" id="SSF53474">
    <property type="entry name" value="alpha/beta-Hydrolases"/>
    <property type="match status" value="1"/>
</dbReference>
<organism evidence="7 8">
    <name type="scientific">Elysia crispata</name>
    <name type="common">lettuce slug</name>
    <dbReference type="NCBI Taxonomy" id="231223"/>
    <lineage>
        <taxon>Eukaryota</taxon>
        <taxon>Metazoa</taxon>
        <taxon>Spiralia</taxon>
        <taxon>Lophotrochozoa</taxon>
        <taxon>Mollusca</taxon>
        <taxon>Gastropoda</taxon>
        <taxon>Heterobranchia</taxon>
        <taxon>Euthyneura</taxon>
        <taxon>Panpulmonata</taxon>
        <taxon>Sacoglossa</taxon>
        <taxon>Placobranchoidea</taxon>
        <taxon>Plakobranchidae</taxon>
        <taxon>Elysia</taxon>
    </lineage>
</organism>
<dbReference type="InterPro" id="IPR050309">
    <property type="entry name" value="Type-B_Carboxylest/Lipase"/>
</dbReference>
<feature type="compositionally biased region" description="Polar residues" evidence="4">
    <location>
        <begin position="12"/>
        <end position="22"/>
    </location>
</feature>
<dbReference type="PANTHER" id="PTHR11559">
    <property type="entry name" value="CARBOXYLESTERASE"/>
    <property type="match status" value="1"/>
</dbReference>
<dbReference type="EC" id="3.1.1.-" evidence="3"/>
<evidence type="ECO:0000256" key="2">
    <source>
        <dbReference type="ARBA" id="ARBA00022801"/>
    </source>
</evidence>
<feature type="region of interest" description="Disordered" evidence="4">
    <location>
        <begin position="1"/>
        <end position="26"/>
    </location>
</feature>
<evidence type="ECO:0000256" key="3">
    <source>
        <dbReference type="RuleBase" id="RU361235"/>
    </source>
</evidence>
<evidence type="ECO:0000256" key="1">
    <source>
        <dbReference type="ARBA" id="ARBA00005964"/>
    </source>
</evidence>
<dbReference type="Gene3D" id="3.40.50.1820">
    <property type="entry name" value="alpha/beta hydrolase"/>
    <property type="match status" value="1"/>
</dbReference>